<comment type="caution">
    <text evidence="3">The sequence shown here is derived from an EMBL/GenBank/DDBJ whole genome shotgun (WGS) entry which is preliminary data.</text>
</comment>
<protein>
    <recommendedName>
        <fullName evidence="2">Sulfatase-modifying factor enzyme-like domain-containing protein</fullName>
    </recommendedName>
</protein>
<dbReference type="PANTHER" id="PTHR23150">
    <property type="entry name" value="SULFATASE MODIFYING FACTOR 1, 2"/>
    <property type="match status" value="1"/>
</dbReference>
<name>A0A1F6G9Z4_9PROT</name>
<evidence type="ECO:0000313" key="3">
    <source>
        <dbReference type="EMBL" id="OGG94931.1"/>
    </source>
</evidence>
<dbReference type="Proteomes" id="UP000178449">
    <property type="component" value="Unassembled WGS sequence"/>
</dbReference>
<proteinExistence type="predicted"/>
<feature type="signal peptide" evidence="1">
    <location>
        <begin position="1"/>
        <end position="19"/>
    </location>
</feature>
<evidence type="ECO:0000313" key="4">
    <source>
        <dbReference type="Proteomes" id="UP000178449"/>
    </source>
</evidence>
<dbReference type="InterPro" id="IPR042095">
    <property type="entry name" value="SUMF_sf"/>
</dbReference>
<feature type="domain" description="Sulfatase-modifying factor enzyme-like" evidence="2">
    <location>
        <begin position="498"/>
        <end position="729"/>
    </location>
</feature>
<evidence type="ECO:0000259" key="2">
    <source>
        <dbReference type="Pfam" id="PF03781"/>
    </source>
</evidence>
<dbReference type="InterPro" id="IPR005532">
    <property type="entry name" value="SUMF_dom"/>
</dbReference>
<dbReference type="STRING" id="1817772.A2527_06220"/>
<dbReference type="AlphaFoldDB" id="A0A1F6G9Z4"/>
<dbReference type="InterPro" id="IPR016187">
    <property type="entry name" value="CTDL_fold"/>
</dbReference>
<evidence type="ECO:0000256" key="1">
    <source>
        <dbReference type="SAM" id="SignalP"/>
    </source>
</evidence>
<gene>
    <name evidence="3" type="ORF">A2527_06220</name>
</gene>
<dbReference type="GO" id="GO:0120147">
    <property type="term" value="F:formylglycine-generating oxidase activity"/>
    <property type="evidence" value="ECO:0007669"/>
    <property type="project" value="TreeGrafter"/>
</dbReference>
<keyword evidence="1" id="KW-0732">Signal</keyword>
<dbReference type="EMBL" id="MFNE01000030">
    <property type="protein sequence ID" value="OGG94931.1"/>
    <property type="molecule type" value="Genomic_DNA"/>
</dbReference>
<reference evidence="3 4" key="1">
    <citation type="journal article" date="2016" name="Nat. Commun.">
        <title>Thousands of microbial genomes shed light on interconnected biogeochemical processes in an aquifer system.</title>
        <authorList>
            <person name="Anantharaman K."/>
            <person name="Brown C.T."/>
            <person name="Hug L.A."/>
            <person name="Sharon I."/>
            <person name="Castelle C.J."/>
            <person name="Probst A.J."/>
            <person name="Thomas B.C."/>
            <person name="Singh A."/>
            <person name="Wilkins M.J."/>
            <person name="Karaoz U."/>
            <person name="Brodie E.L."/>
            <person name="Williams K.H."/>
            <person name="Hubbard S.S."/>
            <person name="Banfield J.F."/>
        </authorList>
    </citation>
    <scope>NUCLEOTIDE SEQUENCE [LARGE SCALE GENOMIC DNA]</scope>
</reference>
<organism evidence="3 4">
    <name type="scientific">Candidatus Lambdaproteobacteria bacterium RIFOXYD2_FULL_50_16</name>
    <dbReference type="NCBI Taxonomy" id="1817772"/>
    <lineage>
        <taxon>Bacteria</taxon>
        <taxon>Pseudomonadati</taxon>
        <taxon>Pseudomonadota</taxon>
        <taxon>Candidatus Lambdaproteobacteria</taxon>
    </lineage>
</organism>
<feature type="chain" id="PRO_5009524612" description="Sulfatase-modifying factor enzyme-like domain-containing protein" evidence="1">
    <location>
        <begin position="20"/>
        <end position="746"/>
    </location>
</feature>
<sequence>MRYWLSLICLILFASSAMAKELVITRDNTPEWSFDRPIWAELVLGEVVAHNRAVANLMAHYKTQPLLKALSDEESAALGHGMVWWDFRALPKYPLNNSHGLYFEANFRATEDDLTLKSGMMLNKRLSWLLELRERLKEQQKELEDAKAGQFVKMAQATDRLYNLLGQINVNSPMTPAPFKDGLEALLNKQSEARQAQIRAIEDEVDPLAQLNKQRAFFEAELKRREELLAHNTHLFPVKDDEAGLLAQAERLKAEFNFFLGSIRIYEAQLNRERARAFEEVRRELKAKQPEPPDREKYPAPEAYAKAQEEFRSAIRASLKELEVTKRQNQALEALKEAEARVWLGEMATQVLKPRLEALSKLKNQRVTVEDKDLRFVVKGLDKEELGVRFGYKGANWDQTFPSQTMLNKDDFTVAGLWRLASPDEKRMYFTFAGVTLTHKPDSKTRSYELTDPLPFSEEAVYEKYAIADTDKARIETKNLNYAHRMQDKLWDKELGMEFVLVDGGCYQMGCSPKQRRDADGNLYSANECEENSQPAHEVCLDSFLLAKFEITQKIWEQVMGSQPSKFAKGPDFPVESVTLTDVRAFLSKLKSQGKNYRLPTEAEWEFSCRSGKQMDYGTSSGAANHDQANFEYTGGRDRWGETAPVGSFPPNLLGLYDMSGNVWEWVEDGYDANYYASSPKNNPLNQQSGANVLRGGSWLSHSSNLSCYKRVINAPEYTNFTVGFRVVREDAEGNKPEAAPAAKSK</sequence>
<dbReference type="SUPFAM" id="SSF56436">
    <property type="entry name" value="C-type lectin-like"/>
    <property type="match status" value="1"/>
</dbReference>
<dbReference type="Gene3D" id="3.90.1580.10">
    <property type="entry name" value="paralog of FGE (formylglycine-generating enzyme)"/>
    <property type="match status" value="1"/>
</dbReference>
<accession>A0A1F6G9Z4</accession>
<dbReference type="InterPro" id="IPR051043">
    <property type="entry name" value="Sulfatase_Mod_Factor_Kinase"/>
</dbReference>
<dbReference type="PANTHER" id="PTHR23150:SF19">
    <property type="entry name" value="FORMYLGLYCINE-GENERATING ENZYME"/>
    <property type="match status" value="1"/>
</dbReference>
<dbReference type="Pfam" id="PF03781">
    <property type="entry name" value="FGE-sulfatase"/>
    <property type="match status" value="1"/>
</dbReference>